<dbReference type="SUPFAM" id="SSF63411">
    <property type="entry name" value="LuxS/MPP-like metallohydrolase"/>
    <property type="match status" value="1"/>
</dbReference>
<keyword evidence="8" id="KW-0479">Metal-binding</keyword>
<dbReference type="Gene3D" id="3.30.1360.80">
    <property type="entry name" value="S-ribosylhomocysteinase (LuxS)"/>
    <property type="match status" value="1"/>
</dbReference>
<evidence type="ECO:0000256" key="3">
    <source>
        <dbReference type="ARBA" id="ARBA00007311"/>
    </source>
</evidence>
<evidence type="ECO:0000256" key="10">
    <source>
        <dbReference type="ARBA" id="ARBA00023004"/>
    </source>
</evidence>
<evidence type="ECO:0000256" key="1">
    <source>
        <dbReference type="ARBA" id="ARBA00000297"/>
    </source>
</evidence>
<dbReference type="NCBIfam" id="NF002604">
    <property type="entry name" value="PRK02260.1-4"/>
    <property type="match status" value="1"/>
</dbReference>
<dbReference type="EC" id="4.4.1.21" evidence="5"/>
<dbReference type="Pfam" id="PF02664">
    <property type="entry name" value="LuxS"/>
    <property type="match status" value="1"/>
</dbReference>
<dbReference type="GO" id="GO:0043768">
    <property type="term" value="F:S-ribosylhomocysteine lyase activity"/>
    <property type="evidence" value="ECO:0007669"/>
    <property type="project" value="UniProtKB-EC"/>
</dbReference>
<sequence length="153" mass="17296">MKRIESFCVNHDLLTPGLYLSRVDGDAVTYDLRMVTPNAGTYLENDGIHTFEHLFATFVRNTEYSDRVIYVGPMGCRTGFYFVVRDSISKEEVIALLQKTMEFIAGYEGEIPGASRIECGNYLDHNLEKAKRYASSMASVLEGWTPEKMAYPA</sequence>
<evidence type="ECO:0000313" key="16">
    <source>
        <dbReference type="Proteomes" id="UP000824002"/>
    </source>
</evidence>
<keyword evidence="10" id="KW-0408">Iron</keyword>
<dbReference type="AlphaFoldDB" id="A0A9D1FMG1"/>
<proteinExistence type="inferred from homology"/>
<name>A0A9D1FMG1_9FIRM</name>
<evidence type="ECO:0000256" key="6">
    <source>
        <dbReference type="ARBA" id="ARBA00015130"/>
    </source>
</evidence>
<reference evidence="15" key="1">
    <citation type="submission" date="2020-10" db="EMBL/GenBank/DDBJ databases">
        <authorList>
            <person name="Gilroy R."/>
        </authorList>
    </citation>
    <scope>NUCLEOTIDE SEQUENCE</scope>
    <source>
        <strain evidence="15">CHK199-13235</strain>
    </source>
</reference>
<evidence type="ECO:0000256" key="14">
    <source>
        <dbReference type="ARBA" id="ARBA00031777"/>
    </source>
</evidence>
<comment type="caution">
    <text evidence="15">The sequence shown here is derived from an EMBL/GenBank/DDBJ whole genome shotgun (WGS) entry which is preliminary data.</text>
</comment>
<dbReference type="PANTHER" id="PTHR35799">
    <property type="entry name" value="S-RIBOSYLHOMOCYSTEINE LYASE"/>
    <property type="match status" value="1"/>
</dbReference>
<evidence type="ECO:0000313" key="15">
    <source>
        <dbReference type="EMBL" id="HIS76511.1"/>
    </source>
</evidence>
<accession>A0A9D1FMG1</accession>
<evidence type="ECO:0000256" key="9">
    <source>
        <dbReference type="ARBA" id="ARBA00022929"/>
    </source>
</evidence>
<dbReference type="GO" id="GO:0009372">
    <property type="term" value="P:quorum sensing"/>
    <property type="evidence" value="ECO:0007669"/>
    <property type="project" value="UniProtKB-KW"/>
</dbReference>
<keyword evidence="7" id="KW-0673">Quorum sensing</keyword>
<dbReference type="InterPro" id="IPR011249">
    <property type="entry name" value="Metalloenz_LuxS/M16"/>
</dbReference>
<keyword evidence="9" id="KW-0071">Autoinducer synthesis</keyword>
<evidence type="ECO:0000256" key="11">
    <source>
        <dbReference type="ARBA" id="ARBA00023239"/>
    </source>
</evidence>
<dbReference type="InterPro" id="IPR003815">
    <property type="entry name" value="S-ribosylhomocysteinase"/>
</dbReference>
<evidence type="ECO:0000256" key="2">
    <source>
        <dbReference type="ARBA" id="ARBA00001962"/>
    </source>
</evidence>
<comment type="catalytic activity">
    <reaction evidence="1">
        <text>S-(5-deoxy-D-ribos-5-yl)-L-homocysteine = (S)-4,5-dihydroxypentane-2,3-dione + L-homocysteine</text>
        <dbReference type="Rhea" id="RHEA:17753"/>
        <dbReference type="ChEBI" id="CHEBI:29484"/>
        <dbReference type="ChEBI" id="CHEBI:58195"/>
        <dbReference type="ChEBI" id="CHEBI:58199"/>
        <dbReference type="EC" id="4.4.1.21"/>
    </reaction>
</comment>
<dbReference type="PANTHER" id="PTHR35799:SF1">
    <property type="entry name" value="S-RIBOSYLHOMOCYSTEINE LYASE"/>
    <property type="match status" value="1"/>
</dbReference>
<comment type="subunit">
    <text evidence="4">Homodimer.</text>
</comment>
<comment type="similarity">
    <text evidence="3">Belongs to the LuxS family.</text>
</comment>
<evidence type="ECO:0000256" key="13">
    <source>
        <dbReference type="ARBA" id="ARBA00030600"/>
    </source>
</evidence>
<evidence type="ECO:0000256" key="5">
    <source>
        <dbReference type="ARBA" id="ARBA00012240"/>
    </source>
</evidence>
<dbReference type="Proteomes" id="UP000824002">
    <property type="component" value="Unassembled WGS sequence"/>
</dbReference>
<evidence type="ECO:0000256" key="8">
    <source>
        <dbReference type="ARBA" id="ARBA00022723"/>
    </source>
</evidence>
<evidence type="ECO:0000256" key="4">
    <source>
        <dbReference type="ARBA" id="ARBA00011738"/>
    </source>
</evidence>
<evidence type="ECO:0000256" key="12">
    <source>
        <dbReference type="ARBA" id="ARBA00024654"/>
    </source>
</evidence>
<dbReference type="EMBL" id="DVJP01000045">
    <property type="protein sequence ID" value="HIS76511.1"/>
    <property type="molecule type" value="Genomic_DNA"/>
</dbReference>
<dbReference type="InterPro" id="IPR037005">
    <property type="entry name" value="LuxS_sf"/>
</dbReference>
<comment type="cofactor">
    <cofactor evidence="2">
        <name>Fe cation</name>
        <dbReference type="ChEBI" id="CHEBI:24875"/>
    </cofactor>
</comment>
<keyword evidence="11 15" id="KW-0456">Lyase</keyword>
<protein>
    <recommendedName>
        <fullName evidence="6">S-ribosylhomocysteine lyase</fullName>
        <ecNumber evidence="5">4.4.1.21</ecNumber>
    </recommendedName>
    <alternativeName>
        <fullName evidence="13">AI-2 synthesis protein</fullName>
    </alternativeName>
    <alternativeName>
        <fullName evidence="14">Autoinducer-2 production protein LuxS</fullName>
    </alternativeName>
</protein>
<organism evidence="15 16">
    <name type="scientific">Candidatus Merdivicinus excrementipullorum</name>
    <dbReference type="NCBI Taxonomy" id="2840867"/>
    <lineage>
        <taxon>Bacteria</taxon>
        <taxon>Bacillati</taxon>
        <taxon>Bacillota</taxon>
        <taxon>Clostridia</taxon>
        <taxon>Eubacteriales</taxon>
        <taxon>Oscillospiraceae</taxon>
        <taxon>Oscillospiraceae incertae sedis</taxon>
        <taxon>Candidatus Merdivicinus</taxon>
    </lineage>
</organism>
<reference evidence="15" key="2">
    <citation type="journal article" date="2021" name="PeerJ">
        <title>Extensive microbial diversity within the chicken gut microbiome revealed by metagenomics and culture.</title>
        <authorList>
            <person name="Gilroy R."/>
            <person name="Ravi A."/>
            <person name="Getino M."/>
            <person name="Pursley I."/>
            <person name="Horton D.L."/>
            <person name="Alikhan N.F."/>
            <person name="Baker D."/>
            <person name="Gharbi K."/>
            <person name="Hall N."/>
            <person name="Watson M."/>
            <person name="Adriaenssens E.M."/>
            <person name="Foster-Nyarko E."/>
            <person name="Jarju S."/>
            <person name="Secka A."/>
            <person name="Antonio M."/>
            <person name="Oren A."/>
            <person name="Chaudhuri R.R."/>
            <person name="La Ragione R."/>
            <person name="Hildebrand F."/>
            <person name="Pallen M.J."/>
        </authorList>
    </citation>
    <scope>NUCLEOTIDE SEQUENCE</scope>
    <source>
        <strain evidence="15">CHK199-13235</strain>
    </source>
</reference>
<dbReference type="GO" id="GO:0005506">
    <property type="term" value="F:iron ion binding"/>
    <property type="evidence" value="ECO:0007669"/>
    <property type="project" value="InterPro"/>
</dbReference>
<dbReference type="PRINTS" id="PR01487">
    <property type="entry name" value="LUXSPROTEIN"/>
</dbReference>
<comment type="function">
    <text evidence="12">Involved in the synthesis of autoinducer 2 (AI-2) which is secreted by bacteria and is used to communicate both the cell density and the metabolic potential of the environment. The regulation of gene expression in response to changes in cell density is called quorum sensing. Catalyzes the transformation of S-ribosylhomocysteine (RHC) to homocysteine (HC) and 4,5-dihydroxy-2,3-pentadione (DPD).</text>
</comment>
<gene>
    <name evidence="15" type="ORF">IAB51_06835</name>
</gene>
<evidence type="ECO:0000256" key="7">
    <source>
        <dbReference type="ARBA" id="ARBA00022654"/>
    </source>
</evidence>